<dbReference type="SUPFAM" id="SSF51695">
    <property type="entry name" value="PLC-like phosphodiesterases"/>
    <property type="match status" value="1"/>
</dbReference>
<dbReference type="STRING" id="413882.AAW51_4849"/>
<dbReference type="PATRIC" id="fig|413882.6.peg.5058"/>
<dbReference type="CDD" id="cd08602">
    <property type="entry name" value="GDPD_ScGlpQ1_like"/>
    <property type="match status" value="1"/>
</dbReference>
<evidence type="ECO:0000256" key="6">
    <source>
        <dbReference type="ARBA" id="ARBA00047512"/>
    </source>
</evidence>
<sequence length="393" mass="43217">MSSRIRLLTACAAAALAGLLTTSGVLAEPNPPAALRGERAPLVIAHRGASGYLPEHTLAAYWLAIEQGADYIEPDLVSTKDGVLVARHENAIAILDADGSLKEATTDVAERPEFASRKTTKTIDGNAVTGWFTEDFTLAELKTLRARERLPQLRPANSRFDRMFEVPTLDEVLDLVRQANERRRDEARHHGRPSSWRPIGVYPETKHPSYFQGIRLPLEERLVRTLHRHGYVGRHAPVFIQSFETQNLRKLRRLTRLPLVQLLNGSGRPWDFVQSGDPRSYADLARPAGLAEIATYADGIGANTQLMIPLVAGRLGSPTTLVSDAHAAGLIVHGWTFRAENAFLPDEFDAGIDPAALGNMAGQVKAFLQLGLDGFFTDHPHEGVKARDAFKPR</sequence>
<reference evidence="9 10" key="1">
    <citation type="submission" date="2015-05" db="EMBL/GenBank/DDBJ databases">
        <authorList>
            <person name="Tang B."/>
            <person name="Yu Y."/>
        </authorList>
    </citation>
    <scope>NUCLEOTIDE SEQUENCE [LARGE SCALE GENOMIC DNA]</scope>
    <source>
        <strain evidence="9 10">DSM 7029</strain>
    </source>
</reference>
<comment type="catalytic activity">
    <reaction evidence="6">
        <text>a sn-glycero-3-phosphodiester + H2O = an alcohol + sn-glycerol 3-phosphate + H(+)</text>
        <dbReference type="Rhea" id="RHEA:12969"/>
        <dbReference type="ChEBI" id="CHEBI:15377"/>
        <dbReference type="ChEBI" id="CHEBI:15378"/>
        <dbReference type="ChEBI" id="CHEBI:30879"/>
        <dbReference type="ChEBI" id="CHEBI:57597"/>
        <dbReference type="ChEBI" id="CHEBI:83408"/>
        <dbReference type="EC" id="3.1.4.46"/>
    </reaction>
</comment>
<evidence type="ECO:0000256" key="3">
    <source>
        <dbReference type="ARBA" id="ARBA00022729"/>
    </source>
</evidence>
<dbReference type="PROSITE" id="PS51704">
    <property type="entry name" value="GP_PDE"/>
    <property type="match status" value="1"/>
</dbReference>
<keyword evidence="4" id="KW-0319">Glycerol metabolism</keyword>
<dbReference type="InterPro" id="IPR017946">
    <property type="entry name" value="PLC-like_Pdiesterase_TIM-brl"/>
</dbReference>
<feature type="signal peptide" evidence="7">
    <location>
        <begin position="1"/>
        <end position="27"/>
    </location>
</feature>
<gene>
    <name evidence="9" type="ORF">AAW51_4849</name>
</gene>
<protein>
    <recommendedName>
        <fullName evidence="2">glycerophosphodiester phosphodiesterase</fullName>
        <ecNumber evidence="2">3.1.4.46</ecNumber>
    </recommendedName>
</protein>
<dbReference type="AlphaFoldDB" id="A0A0G3BYC5"/>
<evidence type="ECO:0000313" key="10">
    <source>
        <dbReference type="Proteomes" id="UP000035352"/>
    </source>
</evidence>
<evidence type="ECO:0000256" key="1">
    <source>
        <dbReference type="ARBA" id="ARBA00007277"/>
    </source>
</evidence>
<dbReference type="Proteomes" id="UP000035352">
    <property type="component" value="Chromosome"/>
</dbReference>
<evidence type="ECO:0000256" key="5">
    <source>
        <dbReference type="ARBA" id="ARBA00022801"/>
    </source>
</evidence>
<comment type="similarity">
    <text evidence="1">Belongs to the glycerophosphoryl diester phosphodiesterase family.</text>
</comment>
<keyword evidence="10" id="KW-1185">Reference proteome</keyword>
<dbReference type="PANTHER" id="PTHR43620">
    <property type="entry name" value="GLYCEROPHOSPHORYL DIESTER PHOSPHODIESTERASE"/>
    <property type="match status" value="1"/>
</dbReference>
<evidence type="ECO:0000313" key="9">
    <source>
        <dbReference type="EMBL" id="AKJ31540.1"/>
    </source>
</evidence>
<dbReference type="OrthoDB" id="9795622at2"/>
<proteinExistence type="inferred from homology"/>
<dbReference type="GO" id="GO:0006071">
    <property type="term" value="P:glycerol metabolic process"/>
    <property type="evidence" value="ECO:0007669"/>
    <property type="project" value="UniProtKB-KW"/>
</dbReference>
<evidence type="ECO:0000256" key="2">
    <source>
        <dbReference type="ARBA" id="ARBA00012247"/>
    </source>
</evidence>
<dbReference type="EMBL" id="CP011371">
    <property type="protein sequence ID" value="AKJ31540.1"/>
    <property type="molecule type" value="Genomic_DNA"/>
</dbReference>
<evidence type="ECO:0000256" key="7">
    <source>
        <dbReference type="SAM" id="SignalP"/>
    </source>
</evidence>
<feature type="domain" description="GP-PDE" evidence="8">
    <location>
        <begin position="41"/>
        <end position="387"/>
    </location>
</feature>
<keyword evidence="5" id="KW-0378">Hydrolase</keyword>
<evidence type="ECO:0000259" key="8">
    <source>
        <dbReference type="PROSITE" id="PS51704"/>
    </source>
</evidence>
<accession>A0A0G3BYC5</accession>
<dbReference type="GO" id="GO:0042597">
    <property type="term" value="C:periplasmic space"/>
    <property type="evidence" value="ECO:0007669"/>
    <property type="project" value="TreeGrafter"/>
</dbReference>
<dbReference type="PANTHER" id="PTHR43620:SF7">
    <property type="entry name" value="GLYCEROPHOSPHODIESTER PHOSPHODIESTERASE GDPD5-RELATED"/>
    <property type="match status" value="1"/>
</dbReference>
<dbReference type="Pfam" id="PF03009">
    <property type="entry name" value="GDPD"/>
    <property type="match status" value="1"/>
</dbReference>
<dbReference type="Gene3D" id="3.20.20.190">
    <property type="entry name" value="Phosphatidylinositol (PI) phosphodiesterase"/>
    <property type="match status" value="1"/>
</dbReference>
<evidence type="ECO:0000256" key="4">
    <source>
        <dbReference type="ARBA" id="ARBA00022798"/>
    </source>
</evidence>
<dbReference type="EC" id="3.1.4.46" evidence="2"/>
<name>A0A0G3BYC5_9BURK</name>
<keyword evidence="3 7" id="KW-0732">Signal</keyword>
<dbReference type="GO" id="GO:0006629">
    <property type="term" value="P:lipid metabolic process"/>
    <property type="evidence" value="ECO:0007669"/>
    <property type="project" value="InterPro"/>
</dbReference>
<feature type="chain" id="PRO_5005183850" description="glycerophosphodiester phosphodiesterase" evidence="7">
    <location>
        <begin position="28"/>
        <end position="393"/>
    </location>
</feature>
<dbReference type="KEGG" id="pbh:AAW51_4849"/>
<organism evidence="9 10">
    <name type="scientific">Caldimonas brevitalea</name>
    <dbReference type="NCBI Taxonomy" id="413882"/>
    <lineage>
        <taxon>Bacteria</taxon>
        <taxon>Pseudomonadati</taxon>
        <taxon>Pseudomonadota</taxon>
        <taxon>Betaproteobacteria</taxon>
        <taxon>Burkholderiales</taxon>
        <taxon>Sphaerotilaceae</taxon>
        <taxon>Caldimonas</taxon>
    </lineage>
</organism>
<dbReference type="GO" id="GO:0008889">
    <property type="term" value="F:glycerophosphodiester phosphodiesterase activity"/>
    <property type="evidence" value="ECO:0007669"/>
    <property type="project" value="UniProtKB-EC"/>
</dbReference>
<dbReference type="RefSeq" id="WP_083438548.1">
    <property type="nucleotide sequence ID" value="NZ_CP011371.1"/>
</dbReference>
<dbReference type="InterPro" id="IPR030395">
    <property type="entry name" value="GP_PDE_dom"/>
</dbReference>